<dbReference type="CDD" id="cd09917">
    <property type="entry name" value="F-box_SF"/>
    <property type="match status" value="1"/>
</dbReference>
<organism evidence="3 4">
    <name type="scientific">Lentinula raphanica</name>
    <dbReference type="NCBI Taxonomy" id="153919"/>
    <lineage>
        <taxon>Eukaryota</taxon>
        <taxon>Fungi</taxon>
        <taxon>Dikarya</taxon>
        <taxon>Basidiomycota</taxon>
        <taxon>Agaricomycotina</taxon>
        <taxon>Agaricomycetes</taxon>
        <taxon>Agaricomycetidae</taxon>
        <taxon>Agaricales</taxon>
        <taxon>Marasmiineae</taxon>
        <taxon>Omphalotaceae</taxon>
        <taxon>Lentinula</taxon>
    </lineage>
</organism>
<feature type="compositionally biased region" description="Basic residues" evidence="1">
    <location>
        <begin position="83"/>
        <end position="96"/>
    </location>
</feature>
<dbReference type="Proteomes" id="UP001163846">
    <property type="component" value="Unassembled WGS sequence"/>
</dbReference>
<evidence type="ECO:0000259" key="2">
    <source>
        <dbReference type="PROSITE" id="PS50181"/>
    </source>
</evidence>
<dbReference type="Pfam" id="PF12937">
    <property type="entry name" value="F-box-like"/>
    <property type="match status" value="1"/>
</dbReference>
<feature type="domain" description="F-box" evidence="2">
    <location>
        <begin position="113"/>
        <end position="162"/>
    </location>
</feature>
<dbReference type="SUPFAM" id="SSF81383">
    <property type="entry name" value="F-box domain"/>
    <property type="match status" value="1"/>
</dbReference>
<dbReference type="AlphaFoldDB" id="A0AA38PG19"/>
<sequence>MLRRSQRVRDKTDVSGSSRMQGMSAASGSNIIDGSKHTTDDEDNKEYEEDDNDDEDYKEERVDDNDDEDYKEERFDDNDDVPKKKKSRKATSTKRQRVPEQFRKVRGRLGLLEKLAKEMPLDVILEIFCYLEPRDLLRLARTTRDLRAILMSKTRESIWRLARGNVEDLPPRPVDLNEPQYAHLLFESYCHICMRSGRCDILWNFRMRSCQKCLRTFPKLEEDKTLGCHPLDAHYNDIIPTELDSSYRTIINPEIVRRYKTEYDALKPSPEERDAWISSKQDERLAIEEHIEECKDWYTVCLENRAAELNALRKNRQEAILDRLEEIGWRDEAELILKESYYGCDAFSLLKPVNQTRKLTDYGWRCIEDEVVEFLSEHRERRLVRERRDLLYARVTRTAEVYDAVLSNSDLREPQPTIGDVLCNQVFQSFIQDTPESEDLTDDVIHSKLLENLPEFVKEWRVAKDQKLLEIMQKSRPTATVNDLHLATTVFECDECFAKRPLYYPQIFYHHCCTSRRGAPLESLVTYLPTYVDHKGQWSHLSIKFSEVYSDHVKALVQQCSLDPNIATFQDIYDANLLFECTTCERDVQERDGGRYFMRWPLPAVHNRNHTLTTVNISNQEEEKVILASEPNIKSVWYDSICCAHCHKKSQIKNLVEHLKAEHEDIVVLPESENFPKLQSLQRHWYWNPRMLLEGAGEPFRYREDSATAAIRRSEN</sequence>
<comment type="caution">
    <text evidence="3">The sequence shown here is derived from an EMBL/GenBank/DDBJ whole genome shotgun (WGS) entry which is preliminary data.</text>
</comment>
<dbReference type="Gene3D" id="1.20.1280.50">
    <property type="match status" value="1"/>
</dbReference>
<evidence type="ECO:0000313" key="4">
    <source>
        <dbReference type="Proteomes" id="UP001163846"/>
    </source>
</evidence>
<protein>
    <recommendedName>
        <fullName evidence="2">F-box domain-containing protein</fullName>
    </recommendedName>
</protein>
<dbReference type="InterPro" id="IPR001810">
    <property type="entry name" value="F-box_dom"/>
</dbReference>
<reference evidence="3" key="1">
    <citation type="submission" date="2022-08" db="EMBL/GenBank/DDBJ databases">
        <authorList>
            <consortium name="DOE Joint Genome Institute"/>
            <person name="Min B."/>
            <person name="Riley R."/>
            <person name="Sierra-Patev S."/>
            <person name="Naranjo-Ortiz M."/>
            <person name="Looney B."/>
            <person name="Konkel Z."/>
            <person name="Slot J.C."/>
            <person name="Sakamoto Y."/>
            <person name="Steenwyk J.L."/>
            <person name="Rokas A."/>
            <person name="Carro J."/>
            <person name="Camarero S."/>
            <person name="Ferreira P."/>
            <person name="Molpeceres G."/>
            <person name="Ruiz-Duenas F.J."/>
            <person name="Serrano A."/>
            <person name="Henrissat B."/>
            <person name="Drula E."/>
            <person name="Hughes K.W."/>
            <person name="Mata J.L."/>
            <person name="Ishikawa N.K."/>
            <person name="Vargas-Isla R."/>
            <person name="Ushijima S."/>
            <person name="Smith C.A."/>
            <person name="Ahrendt S."/>
            <person name="Andreopoulos W."/>
            <person name="He G."/>
            <person name="Labutti K."/>
            <person name="Lipzen A."/>
            <person name="Ng V."/>
            <person name="Sandor L."/>
            <person name="Barry K."/>
            <person name="Martinez A.T."/>
            <person name="Xiao Y."/>
            <person name="Gibbons J.G."/>
            <person name="Terashima K."/>
            <person name="Hibbett D.S."/>
            <person name="Grigoriev I.V."/>
        </authorList>
    </citation>
    <scope>NUCLEOTIDE SEQUENCE</scope>
    <source>
        <strain evidence="3">TFB9207</strain>
    </source>
</reference>
<accession>A0AA38PG19</accession>
<feature type="compositionally biased region" description="Polar residues" evidence="1">
    <location>
        <begin position="14"/>
        <end position="32"/>
    </location>
</feature>
<feature type="region of interest" description="Disordered" evidence="1">
    <location>
        <begin position="1"/>
        <end position="100"/>
    </location>
</feature>
<dbReference type="InterPro" id="IPR036047">
    <property type="entry name" value="F-box-like_dom_sf"/>
</dbReference>
<name>A0AA38PG19_9AGAR</name>
<evidence type="ECO:0000256" key="1">
    <source>
        <dbReference type="SAM" id="MobiDB-lite"/>
    </source>
</evidence>
<proteinExistence type="predicted"/>
<feature type="compositionally biased region" description="Acidic residues" evidence="1">
    <location>
        <begin position="40"/>
        <end position="79"/>
    </location>
</feature>
<dbReference type="SMART" id="SM00256">
    <property type="entry name" value="FBOX"/>
    <property type="match status" value="1"/>
</dbReference>
<gene>
    <name evidence="3" type="ORF">F5878DRAFT_609096</name>
</gene>
<evidence type="ECO:0000313" key="3">
    <source>
        <dbReference type="EMBL" id="KAJ3841911.1"/>
    </source>
</evidence>
<keyword evidence="4" id="KW-1185">Reference proteome</keyword>
<dbReference type="EMBL" id="MU806023">
    <property type="protein sequence ID" value="KAJ3841911.1"/>
    <property type="molecule type" value="Genomic_DNA"/>
</dbReference>
<dbReference type="PROSITE" id="PS50181">
    <property type="entry name" value="FBOX"/>
    <property type="match status" value="1"/>
</dbReference>